<dbReference type="PANTHER" id="PTHR43194">
    <property type="entry name" value="HYDROLASE ALPHA/BETA FOLD FAMILY"/>
    <property type="match status" value="1"/>
</dbReference>
<dbReference type="AlphaFoldDB" id="A0A5B8C4T0"/>
<name>A0A5B8C4T0_9MICO</name>
<dbReference type="InterPro" id="IPR029058">
    <property type="entry name" value="AB_hydrolase_fold"/>
</dbReference>
<proteinExistence type="predicted"/>
<feature type="domain" description="AB hydrolase-1" evidence="1">
    <location>
        <begin position="85"/>
        <end position="233"/>
    </location>
</feature>
<dbReference type="GO" id="GO:0016787">
    <property type="term" value="F:hydrolase activity"/>
    <property type="evidence" value="ECO:0007669"/>
    <property type="project" value="UniProtKB-KW"/>
</dbReference>
<dbReference type="EMBL" id="CP040915">
    <property type="protein sequence ID" value="QDC25779.1"/>
    <property type="molecule type" value="Genomic_DNA"/>
</dbReference>
<dbReference type="PANTHER" id="PTHR43194:SF2">
    <property type="entry name" value="PEROXISOMAL MEMBRANE PROTEIN LPX1"/>
    <property type="match status" value="1"/>
</dbReference>
<dbReference type="Pfam" id="PF00561">
    <property type="entry name" value="Abhydrolase_1"/>
    <property type="match status" value="1"/>
</dbReference>
<evidence type="ECO:0000259" key="1">
    <source>
        <dbReference type="Pfam" id="PF00561"/>
    </source>
</evidence>
<dbReference type="SUPFAM" id="SSF53474">
    <property type="entry name" value="alpha/beta-Hydrolases"/>
    <property type="match status" value="1"/>
</dbReference>
<sequence>MTEQSPGRPTSAAQAARLRAMRTAFGALDKAAPDLAARWALRIWCTLPTNRGRRRDERPRDGSRSTVALSDGRTVAVETWGEGDPVYLAHGWGGWRGQLGAFVAPLVDAGRRVVGFDAPSHGDSSPGRLGPHRSTAVEVAEALVAVAGVHGEPSAVVAHSLGCTTTALAAADGLPVDRIALIAPSRDLMAMTDTLARTLGYTERTKTRFDRKLEALAGRPLADFDLAALPQPHPTLVVHDRLDKEVAYAEGAHVADAWPDARLHTTEGLGHQRILRDPDVVAVVTRFIVD</sequence>
<dbReference type="Gene3D" id="3.40.50.1820">
    <property type="entry name" value="alpha/beta hydrolase"/>
    <property type="match status" value="1"/>
</dbReference>
<dbReference type="OrthoDB" id="9785847at2"/>
<organism evidence="2 3">
    <name type="scientific">Georgenia yuyongxinii</name>
    <dbReference type="NCBI Taxonomy" id="2589797"/>
    <lineage>
        <taxon>Bacteria</taxon>
        <taxon>Bacillati</taxon>
        <taxon>Actinomycetota</taxon>
        <taxon>Actinomycetes</taxon>
        <taxon>Micrococcales</taxon>
        <taxon>Bogoriellaceae</taxon>
        <taxon>Georgenia</taxon>
    </lineage>
</organism>
<keyword evidence="2" id="KW-0378">Hydrolase</keyword>
<dbReference type="RefSeq" id="WP_139930028.1">
    <property type="nucleotide sequence ID" value="NZ_CP040915.1"/>
</dbReference>
<reference evidence="2 3" key="1">
    <citation type="submission" date="2019-05" db="EMBL/GenBank/DDBJ databases">
        <title>Georgenia *** sp. nov., and Georgenia *** sp. nov., isolated from the intestinal contents of plateau pika (Ochotona curzoniae) in the Qinghai-Tibet plateau of China.</title>
        <authorList>
            <person name="Tian Z."/>
        </authorList>
    </citation>
    <scope>NUCLEOTIDE SEQUENCE [LARGE SCALE GENOMIC DNA]</scope>
    <source>
        <strain evidence="2 3">Z443</strain>
    </source>
</reference>
<dbReference type="InterPro" id="IPR050228">
    <property type="entry name" value="Carboxylesterase_BioH"/>
</dbReference>
<protein>
    <submittedName>
        <fullName evidence="2">Alpha/beta hydrolase</fullName>
    </submittedName>
</protein>
<evidence type="ECO:0000313" key="2">
    <source>
        <dbReference type="EMBL" id="QDC25779.1"/>
    </source>
</evidence>
<dbReference type="KEGG" id="gyu:FE374_15205"/>
<dbReference type="InterPro" id="IPR000073">
    <property type="entry name" value="AB_hydrolase_1"/>
</dbReference>
<accession>A0A5B8C4T0</accession>
<evidence type="ECO:0000313" key="3">
    <source>
        <dbReference type="Proteomes" id="UP000314616"/>
    </source>
</evidence>
<gene>
    <name evidence="2" type="ORF">FE374_15205</name>
</gene>
<dbReference type="Proteomes" id="UP000314616">
    <property type="component" value="Chromosome"/>
</dbReference>